<dbReference type="PANTHER" id="PTHR43701:SF13">
    <property type="entry name" value="MEMBRANE TRANSPORTER PROTEIN YRKJ-RELATED"/>
    <property type="match status" value="1"/>
</dbReference>
<feature type="transmembrane region" description="Helical" evidence="6">
    <location>
        <begin position="92"/>
        <end position="111"/>
    </location>
</feature>
<feature type="transmembrane region" description="Helical" evidence="6">
    <location>
        <begin position="192"/>
        <end position="214"/>
    </location>
</feature>
<protein>
    <recommendedName>
        <fullName evidence="6">Probable membrane transporter protein</fullName>
    </recommendedName>
</protein>
<gene>
    <name evidence="7" type="ORF">BN1180_02346</name>
</gene>
<sequence>MVSLLLREALKMDITFIITIFLIGFIGSYVSGMLGIGGSIINYPMLLFIPPIFGLAAFSAHDVTGISAVQVLFASIGGIWSYRKSGHLNKTLILYMGISVLIGSVVGSFGSQSMSENGVNIVYGILALIAAVMMFIPKKGIDDIPVDQVTFNKWLAAILALIVGLGAGIVGAGGGFLLVPIMLIVLRIPTRVTIASSLAITFISSIGATAGKISTGQVDFYPALIMVVASLIASPLGAMAGKKMNVKVLQVILALLILATAVKTWAGIMS</sequence>
<evidence type="ECO:0000256" key="4">
    <source>
        <dbReference type="ARBA" id="ARBA00022989"/>
    </source>
</evidence>
<feature type="transmembrane region" description="Helical" evidence="6">
    <location>
        <begin position="220"/>
        <end position="241"/>
    </location>
</feature>
<dbReference type="PANTHER" id="PTHR43701">
    <property type="entry name" value="MEMBRANE TRANSPORTER PROTEIN MJ0441-RELATED"/>
    <property type="match status" value="1"/>
</dbReference>
<dbReference type="InterPro" id="IPR051598">
    <property type="entry name" value="TSUP/Inactive_protease-like"/>
</dbReference>
<feature type="transmembrane region" description="Helical" evidence="6">
    <location>
        <begin position="63"/>
        <end position="80"/>
    </location>
</feature>
<dbReference type="EMBL" id="CCXW01000001">
    <property type="protein sequence ID" value="CEG32189.1"/>
    <property type="molecule type" value="Genomic_DNA"/>
</dbReference>
<keyword evidence="8" id="KW-1185">Reference proteome</keyword>
<reference evidence="7 8" key="1">
    <citation type="journal article" date="2014" name="Genome Announc.">
        <title>Genome Sequence of Bacillus simplex Strain P558, Isolated from a Human Fecal Sample.</title>
        <authorList>
            <person name="Croce O."/>
            <person name="Hugon P."/>
            <person name="Lagier J.C."/>
            <person name="Bibi F."/>
            <person name="Robert C."/>
            <person name="Azhar E.I."/>
            <person name="Raoult D."/>
            <person name="Fournier P.E."/>
        </authorList>
    </citation>
    <scope>NUCLEOTIDE SEQUENCE [LARGE SCALE GENOMIC DNA]</scope>
    <source>
        <strain evidence="7 8">P558</strain>
    </source>
</reference>
<keyword evidence="5 6" id="KW-0472">Membrane</keyword>
<keyword evidence="6" id="KW-1003">Cell membrane</keyword>
<dbReference type="Proteomes" id="UP000182110">
    <property type="component" value="Unassembled WGS sequence"/>
</dbReference>
<comment type="caution">
    <text evidence="7">The sequence shown here is derived from an EMBL/GenBank/DDBJ whole genome shotgun (WGS) entry which is preliminary data.</text>
</comment>
<keyword evidence="3 6" id="KW-0812">Transmembrane</keyword>
<feature type="transmembrane region" description="Helical" evidence="6">
    <location>
        <begin position="12"/>
        <end position="34"/>
    </location>
</feature>
<dbReference type="AlphaFoldDB" id="A0AAN2PHD5"/>
<comment type="subcellular location">
    <subcellularLocation>
        <location evidence="6">Cell membrane</location>
        <topology evidence="6">Multi-pass membrane protein</topology>
    </subcellularLocation>
    <subcellularLocation>
        <location evidence="1">Membrane</location>
        <topology evidence="1">Multi-pass membrane protein</topology>
    </subcellularLocation>
</comment>
<feature type="transmembrane region" description="Helical" evidence="6">
    <location>
        <begin position="156"/>
        <end position="185"/>
    </location>
</feature>
<name>A0AAN2PHD5_9BACI</name>
<evidence type="ECO:0000313" key="7">
    <source>
        <dbReference type="EMBL" id="CEG32189.1"/>
    </source>
</evidence>
<proteinExistence type="inferred from homology"/>
<feature type="transmembrane region" description="Helical" evidence="6">
    <location>
        <begin position="118"/>
        <end position="136"/>
    </location>
</feature>
<evidence type="ECO:0000256" key="5">
    <source>
        <dbReference type="ARBA" id="ARBA00023136"/>
    </source>
</evidence>
<evidence type="ECO:0000256" key="3">
    <source>
        <dbReference type="ARBA" id="ARBA00022692"/>
    </source>
</evidence>
<evidence type="ECO:0000313" key="8">
    <source>
        <dbReference type="Proteomes" id="UP000182110"/>
    </source>
</evidence>
<dbReference type="GO" id="GO:0005886">
    <property type="term" value="C:plasma membrane"/>
    <property type="evidence" value="ECO:0007669"/>
    <property type="project" value="UniProtKB-SubCell"/>
</dbReference>
<organism evidence="7 8">
    <name type="scientific">Peribacillus simplex</name>
    <dbReference type="NCBI Taxonomy" id="1478"/>
    <lineage>
        <taxon>Bacteria</taxon>
        <taxon>Bacillati</taxon>
        <taxon>Bacillota</taxon>
        <taxon>Bacilli</taxon>
        <taxon>Bacillales</taxon>
        <taxon>Bacillaceae</taxon>
        <taxon>Peribacillus</taxon>
    </lineage>
</organism>
<dbReference type="InterPro" id="IPR002781">
    <property type="entry name" value="TM_pro_TauE-like"/>
</dbReference>
<comment type="similarity">
    <text evidence="2 6">Belongs to the 4-toluene sulfonate uptake permease (TSUP) (TC 2.A.102) family.</text>
</comment>
<feature type="transmembrane region" description="Helical" evidence="6">
    <location>
        <begin position="40"/>
        <end position="58"/>
    </location>
</feature>
<evidence type="ECO:0000256" key="2">
    <source>
        <dbReference type="ARBA" id="ARBA00009142"/>
    </source>
</evidence>
<evidence type="ECO:0000256" key="1">
    <source>
        <dbReference type="ARBA" id="ARBA00004141"/>
    </source>
</evidence>
<dbReference type="Pfam" id="PF01925">
    <property type="entry name" value="TauE"/>
    <property type="match status" value="1"/>
</dbReference>
<feature type="transmembrane region" description="Helical" evidence="6">
    <location>
        <begin position="248"/>
        <end position="268"/>
    </location>
</feature>
<accession>A0AAN2PHD5</accession>
<evidence type="ECO:0000256" key="6">
    <source>
        <dbReference type="RuleBase" id="RU363041"/>
    </source>
</evidence>
<keyword evidence="4 6" id="KW-1133">Transmembrane helix</keyword>